<proteinExistence type="predicted"/>
<organism evidence="2 3">
    <name type="scientific">Pedobacter soli</name>
    <dbReference type="NCBI Taxonomy" id="390242"/>
    <lineage>
        <taxon>Bacteria</taxon>
        <taxon>Pseudomonadati</taxon>
        <taxon>Bacteroidota</taxon>
        <taxon>Sphingobacteriia</taxon>
        <taxon>Sphingobacteriales</taxon>
        <taxon>Sphingobacteriaceae</taxon>
        <taxon>Pedobacter</taxon>
    </lineage>
</organism>
<sequence>MEQNSQITISKLFFDTNPIVIGINVLGEFVMLLATGFILVQENNSVYLIRMLGLNYNKFYSDINKMIDEFNELQTEVKADVGDFPFLMIVKAALNSDRNYWVELSKTWIIKLGREKFLDEISAIQLNKKINQKIRHSFLKLE</sequence>
<evidence type="ECO:0000313" key="3">
    <source>
        <dbReference type="Proteomes" id="UP000199455"/>
    </source>
</evidence>
<feature type="transmembrane region" description="Helical" evidence="1">
    <location>
        <begin position="19"/>
        <end position="40"/>
    </location>
</feature>
<dbReference type="STRING" id="390242.SAMN04488024_101520"/>
<dbReference type="AlphaFoldDB" id="A0A1G6JQ54"/>
<gene>
    <name evidence="2" type="ORF">SAMN04488024_101520</name>
</gene>
<evidence type="ECO:0000313" key="2">
    <source>
        <dbReference type="EMBL" id="SDC20808.1"/>
    </source>
</evidence>
<keyword evidence="1" id="KW-1133">Transmembrane helix</keyword>
<keyword evidence="1" id="KW-0472">Membrane</keyword>
<keyword evidence="3" id="KW-1185">Reference proteome</keyword>
<keyword evidence="1" id="KW-0812">Transmembrane</keyword>
<protein>
    <submittedName>
        <fullName evidence="2">Uncharacterized protein</fullName>
    </submittedName>
</protein>
<dbReference type="RefSeq" id="WP_090764166.1">
    <property type="nucleotide sequence ID" value="NZ_FMZH01000001.1"/>
</dbReference>
<reference evidence="3" key="1">
    <citation type="submission" date="2016-10" db="EMBL/GenBank/DDBJ databases">
        <authorList>
            <person name="Varghese N."/>
            <person name="Submissions S."/>
        </authorList>
    </citation>
    <scope>NUCLEOTIDE SEQUENCE [LARGE SCALE GENOMIC DNA]</scope>
    <source>
        <strain evidence="3">DSM 18609</strain>
    </source>
</reference>
<name>A0A1G6JQ54_9SPHI</name>
<dbReference type="Proteomes" id="UP000199455">
    <property type="component" value="Unassembled WGS sequence"/>
</dbReference>
<dbReference type="EMBL" id="FMZH01000001">
    <property type="protein sequence ID" value="SDC20808.1"/>
    <property type="molecule type" value="Genomic_DNA"/>
</dbReference>
<evidence type="ECO:0000256" key="1">
    <source>
        <dbReference type="SAM" id="Phobius"/>
    </source>
</evidence>
<accession>A0A1G6JQ54</accession>